<feature type="region of interest" description="Disordered" evidence="1">
    <location>
        <begin position="78"/>
        <end position="101"/>
    </location>
</feature>
<dbReference type="GO" id="GO:0006355">
    <property type="term" value="P:regulation of DNA-templated transcription"/>
    <property type="evidence" value="ECO:0007669"/>
    <property type="project" value="InterPro"/>
</dbReference>
<organism evidence="2 4">
    <name type="scientific">Pediococcus acidilactici</name>
    <dbReference type="NCBI Taxonomy" id="1254"/>
    <lineage>
        <taxon>Bacteria</taxon>
        <taxon>Bacillati</taxon>
        <taxon>Bacillota</taxon>
        <taxon>Bacilli</taxon>
        <taxon>Lactobacillales</taxon>
        <taxon>Lactobacillaceae</taxon>
        <taxon>Pediococcus</taxon>
        <taxon>Pediococcus acidilactici group</taxon>
    </lineage>
</organism>
<dbReference type="Proteomes" id="UP001280897">
    <property type="component" value="Unassembled WGS sequence"/>
</dbReference>
<dbReference type="Pfam" id="PF06257">
    <property type="entry name" value="VEG"/>
    <property type="match status" value="1"/>
</dbReference>
<evidence type="ECO:0000313" key="2">
    <source>
        <dbReference type="EMBL" id="MDV2621362.1"/>
    </source>
</evidence>
<accession>A0AAN5Y9D8</accession>
<sequence>MPITLATIKDKLDNRIGEELLVVAQAGRKKVTKRRGRLHMTYPAVFVVDLDQDENSFERVSYSYTDILTRNIKLNFDDETDGEEAAEDIEDEEDEAEFDAE</sequence>
<gene>
    <name evidence="2" type="ORF">R0G89_06395</name>
    <name evidence="3" type="ORF">R0H03_06420</name>
</gene>
<reference evidence="2" key="2">
    <citation type="submission" date="2023-10" db="EMBL/GenBank/DDBJ databases">
        <authorList>
            <person name="Khurajog B."/>
        </authorList>
    </citation>
    <scope>NUCLEOTIDE SEQUENCE</scope>
    <source>
        <strain evidence="3">BF14</strain>
        <strain evidence="2">BF9</strain>
    </source>
</reference>
<dbReference type="GeneID" id="57365088"/>
<dbReference type="Proteomes" id="UP001280415">
    <property type="component" value="Unassembled WGS sequence"/>
</dbReference>
<dbReference type="RefSeq" id="WP_002830196.1">
    <property type="nucleotide sequence ID" value="NZ_BJMF01000007.1"/>
</dbReference>
<dbReference type="PANTHER" id="PTHR40026">
    <property type="entry name" value="PROTEIN VEG"/>
    <property type="match status" value="1"/>
</dbReference>
<reference evidence="2" key="1">
    <citation type="journal article" date="2023" name="PeerJ">
        <title>Selection and evaluation of lactic acid bacteria from chicken feces in Thailand as potential probiotics.</title>
        <authorList>
            <person name="Khurajog B."/>
            <person name="Disastra Y."/>
            <person name="Lawwyne L.D."/>
            <person name="Sirichokchatchawan W."/>
            <person name="Niyomtham W."/>
            <person name="Yindee J."/>
            <person name="Hampson D.J."/>
            <person name="Prapasarakul N."/>
        </authorList>
    </citation>
    <scope>NUCLEOTIDE SEQUENCE</scope>
    <source>
        <strain evidence="3">BF14</strain>
        <strain evidence="2">BF9</strain>
    </source>
</reference>
<protein>
    <submittedName>
        <fullName evidence="2">Veg family protein</fullName>
    </submittedName>
</protein>
<evidence type="ECO:0000256" key="1">
    <source>
        <dbReference type="SAM" id="MobiDB-lite"/>
    </source>
</evidence>
<dbReference type="EMBL" id="JAWJAV010000003">
    <property type="protein sequence ID" value="MDV2621362.1"/>
    <property type="molecule type" value="Genomic_DNA"/>
</dbReference>
<comment type="caution">
    <text evidence="2">The sequence shown here is derived from an EMBL/GenBank/DDBJ whole genome shotgun (WGS) entry which is preliminary data.</text>
</comment>
<evidence type="ECO:0000313" key="3">
    <source>
        <dbReference type="EMBL" id="MDV2911492.1"/>
    </source>
</evidence>
<dbReference type="AlphaFoldDB" id="A0AAN5Y9D8"/>
<proteinExistence type="predicted"/>
<dbReference type="InterPro" id="IPR009366">
    <property type="entry name" value="Protein_Veg"/>
</dbReference>
<dbReference type="EMBL" id="JAWJAX010000007">
    <property type="protein sequence ID" value="MDV2911492.1"/>
    <property type="molecule type" value="Genomic_DNA"/>
</dbReference>
<evidence type="ECO:0000313" key="4">
    <source>
        <dbReference type="Proteomes" id="UP001280897"/>
    </source>
</evidence>
<name>A0AAN5Y9D8_PEDAC</name>
<dbReference type="Gene3D" id="2.30.30.100">
    <property type="match status" value="1"/>
</dbReference>
<dbReference type="PANTHER" id="PTHR40026:SF1">
    <property type="entry name" value="PROTEIN VEG"/>
    <property type="match status" value="1"/>
</dbReference>
<dbReference type="KEGG" id="paci:A4V11_07920"/>